<dbReference type="InterPro" id="IPR002104">
    <property type="entry name" value="Integrase_catalytic"/>
</dbReference>
<dbReference type="GO" id="GO:0003677">
    <property type="term" value="F:DNA binding"/>
    <property type="evidence" value="ECO:0007669"/>
    <property type="project" value="UniProtKB-KW"/>
</dbReference>
<evidence type="ECO:0000256" key="2">
    <source>
        <dbReference type="ARBA" id="ARBA00023125"/>
    </source>
</evidence>
<dbReference type="SUPFAM" id="SSF56349">
    <property type="entry name" value="DNA breaking-rejoining enzymes"/>
    <property type="match status" value="1"/>
</dbReference>
<evidence type="ECO:0000256" key="3">
    <source>
        <dbReference type="ARBA" id="ARBA00023172"/>
    </source>
</evidence>
<protein>
    <submittedName>
        <fullName evidence="5">Site-specific integrase</fullName>
    </submittedName>
</protein>
<keyword evidence="6" id="KW-1185">Reference proteome</keyword>
<evidence type="ECO:0000313" key="6">
    <source>
        <dbReference type="Proteomes" id="UP000469292"/>
    </source>
</evidence>
<dbReference type="Gene3D" id="1.10.443.10">
    <property type="entry name" value="Intergrase catalytic core"/>
    <property type="match status" value="1"/>
</dbReference>
<feature type="domain" description="Tyr recombinase" evidence="4">
    <location>
        <begin position="95"/>
        <end position="284"/>
    </location>
</feature>
<organism evidence="5 6">
    <name type="scientific">Bifidobacterium choloepi</name>
    <dbReference type="NCBI Taxonomy" id="2614131"/>
    <lineage>
        <taxon>Bacteria</taxon>
        <taxon>Bacillati</taxon>
        <taxon>Actinomycetota</taxon>
        <taxon>Actinomycetes</taxon>
        <taxon>Bifidobacteriales</taxon>
        <taxon>Bifidobacteriaceae</taxon>
        <taxon>Bifidobacterium</taxon>
    </lineage>
</organism>
<dbReference type="InterPro" id="IPR011010">
    <property type="entry name" value="DNA_brk_join_enz"/>
</dbReference>
<keyword evidence="3" id="KW-0233">DNA recombination</keyword>
<name>A0A6I5MXC8_9BIFI</name>
<dbReference type="PANTHER" id="PTHR30349">
    <property type="entry name" value="PHAGE INTEGRASE-RELATED"/>
    <property type="match status" value="1"/>
</dbReference>
<dbReference type="PROSITE" id="PS51898">
    <property type="entry name" value="TYR_RECOMBINASE"/>
    <property type="match status" value="1"/>
</dbReference>
<evidence type="ECO:0000256" key="1">
    <source>
        <dbReference type="ARBA" id="ARBA00008857"/>
    </source>
</evidence>
<comment type="similarity">
    <text evidence="1">Belongs to the 'phage' integrase family.</text>
</comment>
<gene>
    <name evidence="5" type="ORF">F6S87_00960</name>
</gene>
<dbReference type="AlphaFoldDB" id="A0A6I5MXC8"/>
<dbReference type="Gene3D" id="1.10.150.130">
    <property type="match status" value="1"/>
</dbReference>
<reference evidence="5 6" key="1">
    <citation type="submission" date="2019-09" db="EMBL/GenBank/DDBJ databases">
        <title>Phylogenetic characterization of a novel taxon of the genus Bifidobacterium: Bifidobacterium choloepi sp. nov.</title>
        <authorList>
            <person name="Modesto M."/>
            <person name="Satti M."/>
        </authorList>
    </citation>
    <scope>NUCLEOTIDE SEQUENCE [LARGE SCALE GENOMIC DNA]</scope>
    <source>
        <strain evidence="5 6">BRDM6</strain>
    </source>
</reference>
<evidence type="ECO:0000259" key="4">
    <source>
        <dbReference type="PROSITE" id="PS51898"/>
    </source>
</evidence>
<dbReference type="GO" id="GO:0006310">
    <property type="term" value="P:DNA recombination"/>
    <property type="evidence" value="ECO:0007669"/>
    <property type="project" value="UniProtKB-KW"/>
</dbReference>
<dbReference type="GO" id="GO:0015074">
    <property type="term" value="P:DNA integration"/>
    <property type="evidence" value="ECO:0007669"/>
    <property type="project" value="InterPro"/>
</dbReference>
<dbReference type="InterPro" id="IPR010998">
    <property type="entry name" value="Integrase_recombinase_N"/>
</dbReference>
<dbReference type="InterPro" id="IPR013762">
    <property type="entry name" value="Integrase-like_cat_sf"/>
</dbReference>
<dbReference type="InterPro" id="IPR050090">
    <property type="entry name" value="Tyrosine_recombinase_XerCD"/>
</dbReference>
<comment type="caution">
    <text evidence="5">The sequence shown here is derived from an EMBL/GenBank/DDBJ whole genome shotgun (WGS) entry which is preliminary data.</text>
</comment>
<accession>A0A6I5MXC8</accession>
<keyword evidence="2" id="KW-0238">DNA-binding</keyword>
<dbReference type="EMBL" id="VYSG01000001">
    <property type="protein sequence ID" value="NEG69218.1"/>
    <property type="molecule type" value="Genomic_DNA"/>
</dbReference>
<sequence length="292" mass="33572">METYKLGAVTDVTYHKYEITHRKIKELAPDLRLGKVTRLEYQRLLNRYAKSHEKQTTMDFHHQLKSALLDAVEEGMLGKDPTRRIVIKGTISRKHKPKFLNQQELQQLLGKLDLGTEINWDYLILLIAKTGLRFAEALGLTPVDFDFQRQTLSISKTWDYKSPTGKFAPTKNSSSIRKIRLDWQLAMQFSQLIKNLPADQPIFIKNDSRVFNTTVNDRLERLCEQASVPTISLHGLRHTHASLLLYAGVSTASVAKRLGHSNMTTTQTTYLHVIRELEHQDTDKVMQFLSTL</sequence>
<dbReference type="CDD" id="cd01189">
    <property type="entry name" value="INT_ICEBs1_C_like"/>
    <property type="match status" value="1"/>
</dbReference>
<dbReference type="Proteomes" id="UP000469292">
    <property type="component" value="Unassembled WGS sequence"/>
</dbReference>
<proteinExistence type="inferred from homology"/>
<dbReference type="Pfam" id="PF00589">
    <property type="entry name" value="Phage_integrase"/>
    <property type="match status" value="1"/>
</dbReference>
<dbReference type="PANTHER" id="PTHR30349:SF64">
    <property type="entry name" value="PROPHAGE INTEGRASE INTD-RELATED"/>
    <property type="match status" value="1"/>
</dbReference>
<evidence type="ECO:0000313" key="5">
    <source>
        <dbReference type="EMBL" id="NEG69218.1"/>
    </source>
</evidence>